<dbReference type="Gene3D" id="3.30.1490.480">
    <property type="entry name" value="Endolytic murein transglycosylase"/>
    <property type="match status" value="2"/>
</dbReference>
<accession>A0A239TGX5</accession>
<keyword evidence="9" id="KW-1185">Reference proteome</keyword>
<keyword evidence="6 7" id="KW-0961">Cell wall biogenesis/degradation</keyword>
<evidence type="ECO:0000256" key="5">
    <source>
        <dbReference type="ARBA" id="ARBA00023239"/>
    </source>
</evidence>
<comment type="subcellular location">
    <subcellularLocation>
        <location evidence="7">Cell membrane</location>
        <topology evidence="7">Single-pass membrane protein</topology>
    </subcellularLocation>
</comment>
<organism evidence="8 9">
    <name type="scientific">Megamonas hypermegale</name>
    <dbReference type="NCBI Taxonomy" id="158847"/>
    <lineage>
        <taxon>Bacteria</taxon>
        <taxon>Bacillati</taxon>
        <taxon>Bacillota</taxon>
        <taxon>Negativicutes</taxon>
        <taxon>Selenomonadales</taxon>
        <taxon>Selenomonadaceae</taxon>
        <taxon>Megamonas</taxon>
    </lineage>
</organism>
<dbReference type="HAMAP" id="MF_02065">
    <property type="entry name" value="MltG"/>
    <property type="match status" value="1"/>
</dbReference>
<dbReference type="CDD" id="cd08010">
    <property type="entry name" value="MltG_like"/>
    <property type="match status" value="1"/>
</dbReference>
<sequence>MWEKFASLSKKQRYIGSAIVALIIICIIFFALFGMGTSKGQGDNISVEISSGMTTAEIAETLKDKGVINSSTGFRILAKVGGYEADFKEGIYYFKSDMRVGVVLQNLVSGPQNAVVRVTIPEGYTVEDIATLMEKEGLVNKEDFCNVAKDFAPYDYMKEALDKPDINYAAEGFLFPDTYDFDRGYTAKQIMQIMADNFDRRVNAQMREKAKEENLSVFELITMASLVEKEAKFAEDRPIIANVFFKRLADGMMLQSDATIQYALDEHKEEFTIEDTKIDSPYNTYQHTGLTPGPIGNPGLDSINAVLNPADTDYLYFVADSEGHNHYSATYDEHLQTIKEVYGE</sequence>
<feature type="transmembrane region" description="Helical" evidence="7">
    <location>
        <begin position="14"/>
        <end position="36"/>
    </location>
</feature>
<dbReference type="GO" id="GO:0005886">
    <property type="term" value="C:plasma membrane"/>
    <property type="evidence" value="ECO:0007669"/>
    <property type="project" value="UniProtKB-SubCell"/>
</dbReference>
<dbReference type="GO" id="GO:0008932">
    <property type="term" value="F:lytic endotransglycosylase activity"/>
    <property type="evidence" value="ECO:0007669"/>
    <property type="project" value="UniProtKB-UniRule"/>
</dbReference>
<dbReference type="EMBL" id="LT906446">
    <property type="protein sequence ID" value="SNU96528.1"/>
    <property type="molecule type" value="Genomic_DNA"/>
</dbReference>
<keyword evidence="3 7" id="KW-1133">Transmembrane helix</keyword>
<proteinExistence type="inferred from homology"/>
<evidence type="ECO:0000256" key="4">
    <source>
        <dbReference type="ARBA" id="ARBA00023136"/>
    </source>
</evidence>
<dbReference type="GO" id="GO:0071555">
    <property type="term" value="P:cell wall organization"/>
    <property type="evidence" value="ECO:0007669"/>
    <property type="project" value="UniProtKB-KW"/>
</dbReference>
<comment type="similarity">
    <text evidence="7">Belongs to the transglycosylase MltG family.</text>
</comment>
<dbReference type="Proteomes" id="UP000215383">
    <property type="component" value="Chromosome 1"/>
</dbReference>
<protein>
    <recommendedName>
        <fullName evidence="7">Endolytic murein transglycosylase</fullName>
        <ecNumber evidence="7">4.2.2.29</ecNumber>
    </recommendedName>
    <alternativeName>
        <fullName evidence="7">Peptidoglycan lytic transglycosylase</fullName>
    </alternativeName>
    <alternativeName>
        <fullName evidence="7">Peptidoglycan polymerization terminase</fullName>
    </alternativeName>
</protein>
<dbReference type="PANTHER" id="PTHR30518">
    <property type="entry name" value="ENDOLYTIC MUREIN TRANSGLYCOSYLASE"/>
    <property type="match status" value="1"/>
</dbReference>
<dbReference type="RefSeq" id="WP_027890908.1">
    <property type="nucleotide sequence ID" value="NZ_LT906446.1"/>
</dbReference>
<evidence type="ECO:0000256" key="6">
    <source>
        <dbReference type="ARBA" id="ARBA00023316"/>
    </source>
</evidence>
<evidence type="ECO:0000256" key="3">
    <source>
        <dbReference type="ARBA" id="ARBA00022989"/>
    </source>
</evidence>
<evidence type="ECO:0000256" key="1">
    <source>
        <dbReference type="ARBA" id="ARBA00022475"/>
    </source>
</evidence>
<evidence type="ECO:0000313" key="9">
    <source>
        <dbReference type="Proteomes" id="UP000215383"/>
    </source>
</evidence>
<dbReference type="eggNOG" id="COG1559">
    <property type="taxonomic scope" value="Bacteria"/>
</dbReference>
<keyword evidence="2 7" id="KW-0812">Transmembrane</keyword>
<comment type="function">
    <text evidence="7">Functions as a peptidoglycan terminase that cleaves nascent peptidoglycan strands endolytically to terminate their elongation.</text>
</comment>
<dbReference type="InterPro" id="IPR003770">
    <property type="entry name" value="MLTG-like"/>
</dbReference>
<keyword evidence="1 7" id="KW-1003">Cell membrane</keyword>
<comment type="catalytic activity">
    <reaction evidence="7">
        <text>a peptidoglycan chain = a peptidoglycan chain with N-acetyl-1,6-anhydromuramyl-[peptide] at the reducing end + a peptidoglycan chain with N-acetylglucosamine at the non-reducing end.</text>
        <dbReference type="EC" id="4.2.2.29"/>
    </reaction>
</comment>
<keyword evidence="4 7" id="KW-0472">Membrane</keyword>
<dbReference type="NCBIfam" id="TIGR00247">
    <property type="entry name" value="endolytic transglycosylase MltG"/>
    <property type="match status" value="1"/>
</dbReference>
<dbReference type="GeneID" id="78506630"/>
<reference evidence="8 9" key="1">
    <citation type="submission" date="2017-06" db="EMBL/GenBank/DDBJ databases">
        <authorList>
            <consortium name="Pathogen Informatics"/>
        </authorList>
    </citation>
    <scope>NUCLEOTIDE SEQUENCE [LARGE SCALE GENOMIC DNA]</scope>
    <source>
        <strain evidence="8 9">NCTC10570</strain>
    </source>
</reference>
<feature type="site" description="Important for catalytic activity" evidence="7">
    <location>
        <position position="230"/>
    </location>
</feature>
<evidence type="ECO:0000256" key="7">
    <source>
        <dbReference type="HAMAP-Rule" id="MF_02065"/>
    </source>
</evidence>
<dbReference type="Pfam" id="PF02618">
    <property type="entry name" value="YceG"/>
    <property type="match status" value="1"/>
</dbReference>
<dbReference type="Gene3D" id="3.30.160.60">
    <property type="entry name" value="Classic Zinc Finger"/>
    <property type="match status" value="1"/>
</dbReference>
<dbReference type="PANTHER" id="PTHR30518:SF2">
    <property type="entry name" value="ENDOLYTIC MUREIN TRANSGLYCOSYLASE"/>
    <property type="match status" value="1"/>
</dbReference>
<dbReference type="GO" id="GO:0009252">
    <property type="term" value="P:peptidoglycan biosynthetic process"/>
    <property type="evidence" value="ECO:0007669"/>
    <property type="project" value="UniProtKB-UniRule"/>
</dbReference>
<dbReference type="EC" id="4.2.2.29" evidence="7"/>
<keyword evidence="5 7" id="KW-0456">Lyase</keyword>
<evidence type="ECO:0000313" key="8">
    <source>
        <dbReference type="EMBL" id="SNU96528.1"/>
    </source>
</evidence>
<name>A0A239TGX5_9FIRM</name>
<gene>
    <name evidence="8" type="primary">yceG</name>
    <name evidence="7" type="synonym">mltG</name>
    <name evidence="8" type="ORF">SAMEA4364220_00600</name>
</gene>
<dbReference type="AlphaFoldDB" id="A0A239TGX5"/>
<evidence type="ECO:0000256" key="2">
    <source>
        <dbReference type="ARBA" id="ARBA00022692"/>
    </source>
</evidence>